<comment type="function">
    <text evidence="2">Functions as a ribosomal silencing factor. Interacts with ribosomal protein uL14 (rplN), blocking formation of intersubunit bridge B8. Prevents association of the 30S and 50S ribosomal subunits and the formation of functional ribosomes, thus repressing translation.</text>
</comment>
<dbReference type="GO" id="GO:0005737">
    <property type="term" value="C:cytoplasm"/>
    <property type="evidence" value="ECO:0007669"/>
    <property type="project" value="UniProtKB-SubCell"/>
</dbReference>
<evidence type="ECO:0000313" key="4">
    <source>
        <dbReference type="Proteomes" id="UP000006054"/>
    </source>
</evidence>
<comment type="subunit">
    <text evidence="2">Interacts with ribosomal protein uL14 (rplN).</text>
</comment>
<dbReference type="GO" id="GO:0042256">
    <property type="term" value="P:cytosolic ribosome assembly"/>
    <property type="evidence" value="ECO:0007669"/>
    <property type="project" value="UniProtKB-UniRule"/>
</dbReference>
<dbReference type="EMBL" id="CP003345">
    <property type="protein sequence ID" value="AFM03377.1"/>
    <property type="molecule type" value="Genomic_DNA"/>
</dbReference>
<dbReference type="KEGG" id="fli:Fleli_0923"/>
<evidence type="ECO:0000256" key="2">
    <source>
        <dbReference type="HAMAP-Rule" id="MF_01477"/>
    </source>
</evidence>
<dbReference type="Proteomes" id="UP000006054">
    <property type="component" value="Chromosome"/>
</dbReference>
<dbReference type="STRING" id="880071.Fleli_0923"/>
<dbReference type="AlphaFoldDB" id="I4AHE2"/>
<comment type="similarity">
    <text evidence="1 2">Belongs to the Iojap/RsfS family.</text>
</comment>
<dbReference type="GO" id="GO:0090071">
    <property type="term" value="P:negative regulation of ribosome biogenesis"/>
    <property type="evidence" value="ECO:0007669"/>
    <property type="project" value="UniProtKB-UniRule"/>
</dbReference>
<evidence type="ECO:0000313" key="3">
    <source>
        <dbReference type="EMBL" id="AFM03377.1"/>
    </source>
</evidence>
<dbReference type="RefSeq" id="WP_014796835.1">
    <property type="nucleotide sequence ID" value="NC_018018.1"/>
</dbReference>
<comment type="subcellular location">
    <subcellularLocation>
        <location evidence="2">Cytoplasm</location>
    </subcellularLocation>
</comment>
<dbReference type="SUPFAM" id="SSF81301">
    <property type="entry name" value="Nucleotidyltransferase"/>
    <property type="match status" value="1"/>
</dbReference>
<protein>
    <recommendedName>
        <fullName evidence="2">Ribosomal silencing factor RsfS</fullName>
    </recommendedName>
</protein>
<keyword evidence="2" id="KW-0963">Cytoplasm</keyword>
<dbReference type="HOGENOM" id="CLU_092688_2_2_10"/>
<evidence type="ECO:0000256" key="1">
    <source>
        <dbReference type="ARBA" id="ARBA00010574"/>
    </source>
</evidence>
<organism evidence="3 4">
    <name type="scientific">Bernardetia litoralis (strain ATCC 23117 / DSM 6794 / NBRC 15988 / NCIMB 1366 / Fx l1 / Sio-4)</name>
    <name type="common">Flexibacter litoralis</name>
    <dbReference type="NCBI Taxonomy" id="880071"/>
    <lineage>
        <taxon>Bacteria</taxon>
        <taxon>Pseudomonadati</taxon>
        <taxon>Bacteroidota</taxon>
        <taxon>Cytophagia</taxon>
        <taxon>Cytophagales</taxon>
        <taxon>Bernardetiaceae</taxon>
        <taxon>Bernardetia</taxon>
    </lineage>
</organism>
<dbReference type="Pfam" id="PF02410">
    <property type="entry name" value="RsfS"/>
    <property type="match status" value="1"/>
</dbReference>
<dbReference type="PANTHER" id="PTHR21043:SF0">
    <property type="entry name" value="MITOCHONDRIAL ASSEMBLY OF RIBOSOMAL LARGE SUBUNIT PROTEIN 1"/>
    <property type="match status" value="1"/>
</dbReference>
<dbReference type="PANTHER" id="PTHR21043">
    <property type="entry name" value="IOJAP SUPERFAMILY ORTHOLOG"/>
    <property type="match status" value="1"/>
</dbReference>
<keyword evidence="2" id="KW-0678">Repressor</keyword>
<dbReference type="GO" id="GO:0017148">
    <property type="term" value="P:negative regulation of translation"/>
    <property type="evidence" value="ECO:0007669"/>
    <property type="project" value="UniProtKB-UniRule"/>
</dbReference>
<dbReference type="PATRIC" id="fig|880071.3.peg.902"/>
<accession>I4AHE2</accession>
<dbReference type="Gene3D" id="3.30.460.10">
    <property type="entry name" value="Beta Polymerase, domain 2"/>
    <property type="match status" value="1"/>
</dbReference>
<dbReference type="InterPro" id="IPR043519">
    <property type="entry name" value="NT_sf"/>
</dbReference>
<keyword evidence="2" id="KW-0810">Translation regulation</keyword>
<dbReference type="GO" id="GO:0043023">
    <property type="term" value="F:ribosomal large subunit binding"/>
    <property type="evidence" value="ECO:0007669"/>
    <property type="project" value="TreeGrafter"/>
</dbReference>
<dbReference type="eggNOG" id="COG0799">
    <property type="taxonomic scope" value="Bacteria"/>
</dbReference>
<dbReference type="HAMAP" id="MF_01477">
    <property type="entry name" value="Iojap_RsfS"/>
    <property type="match status" value="1"/>
</dbReference>
<dbReference type="OrthoDB" id="9793681at2"/>
<sequence length="124" mass="14164">MTQKQSVTSQMLSQAVVAGLQDRKGKSITLLDLRDVKNSIADFFIICTGTSDTHVDALKQSVEAATFKQYKQDPWHVEGRENRQWILMDYVDVVVHVFQAEKRDHFGLEELWGDAKITQIPDLD</sequence>
<name>I4AHE2_BERLS</name>
<proteinExistence type="inferred from homology"/>
<dbReference type="InterPro" id="IPR004394">
    <property type="entry name" value="Iojap/RsfS/C7orf30"/>
</dbReference>
<keyword evidence="4" id="KW-1185">Reference proteome</keyword>
<gene>
    <name evidence="2" type="primary">rsfS</name>
    <name evidence="3" type="ordered locus">Fleli_0923</name>
</gene>
<reference evidence="4" key="1">
    <citation type="submission" date="2012-06" db="EMBL/GenBank/DDBJ databases">
        <title>The complete genome of Flexibacter litoralis DSM 6794.</title>
        <authorList>
            <person name="Lucas S."/>
            <person name="Copeland A."/>
            <person name="Lapidus A."/>
            <person name="Glavina del Rio T."/>
            <person name="Dalin E."/>
            <person name="Tice H."/>
            <person name="Bruce D."/>
            <person name="Goodwin L."/>
            <person name="Pitluck S."/>
            <person name="Peters L."/>
            <person name="Ovchinnikova G."/>
            <person name="Lu M."/>
            <person name="Kyrpides N."/>
            <person name="Mavromatis K."/>
            <person name="Ivanova N."/>
            <person name="Brettin T."/>
            <person name="Detter J.C."/>
            <person name="Han C."/>
            <person name="Larimer F."/>
            <person name="Land M."/>
            <person name="Hauser L."/>
            <person name="Markowitz V."/>
            <person name="Cheng J.-F."/>
            <person name="Hugenholtz P."/>
            <person name="Woyke T."/>
            <person name="Wu D."/>
            <person name="Spring S."/>
            <person name="Lang E."/>
            <person name="Kopitz M."/>
            <person name="Brambilla E."/>
            <person name="Klenk H.-P."/>
            <person name="Eisen J.A."/>
        </authorList>
    </citation>
    <scope>NUCLEOTIDE SEQUENCE [LARGE SCALE GENOMIC DNA]</scope>
    <source>
        <strain evidence="4">ATCC 23117 / DSM 6794 / NBRC 15988 / NCIMB 1366 / Sio-4</strain>
    </source>
</reference>
<dbReference type="NCBIfam" id="TIGR00090">
    <property type="entry name" value="rsfS_iojap_ybeB"/>
    <property type="match status" value="1"/>
</dbReference>